<keyword evidence="5" id="KW-0159">Chromosome partition</keyword>
<evidence type="ECO:0000313" key="9">
    <source>
        <dbReference type="EMBL" id="KDR86097.1"/>
    </source>
</evidence>
<dbReference type="GO" id="GO:0007059">
    <property type="term" value="P:chromosome segregation"/>
    <property type="evidence" value="ECO:0007669"/>
    <property type="project" value="UniProtKB-KW"/>
</dbReference>
<keyword evidence="8" id="KW-0472">Membrane</keyword>
<proteinExistence type="inferred from homology"/>
<keyword evidence="8" id="KW-0812">Transmembrane</keyword>
<reference evidence="10" key="1">
    <citation type="journal article" date="2014" name="Proc. Natl. Acad. Sci. U.S.A.">
        <title>Extensive sampling of basidiomycete genomes demonstrates inadequacy of the white-rot/brown-rot paradigm for wood decay fungi.</title>
        <authorList>
            <person name="Riley R."/>
            <person name="Salamov A.A."/>
            <person name="Brown D.W."/>
            <person name="Nagy L.G."/>
            <person name="Floudas D."/>
            <person name="Held B.W."/>
            <person name="Levasseur A."/>
            <person name="Lombard V."/>
            <person name="Morin E."/>
            <person name="Otillar R."/>
            <person name="Lindquist E.A."/>
            <person name="Sun H."/>
            <person name="LaButti K.M."/>
            <person name="Schmutz J."/>
            <person name="Jabbour D."/>
            <person name="Luo H."/>
            <person name="Baker S.E."/>
            <person name="Pisabarro A.G."/>
            <person name="Walton J.D."/>
            <person name="Blanchette R.A."/>
            <person name="Henrissat B."/>
            <person name="Martin F."/>
            <person name="Cullen D."/>
            <person name="Hibbett D.S."/>
            <person name="Grigoriev I.V."/>
        </authorList>
    </citation>
    <scope>NUCLEOTIDE SEQUENCE [LARGE SCALE GENOMIC DNA]</scope>
    <source>
        <strain evidence="10">CBS 339.88</strain>
    </source>
</reference>
<accession>A0A067TUT3</accession>
<evidence type="ECO:0000256" key="7">
    <source>
        <dbReference type="ARBA" id="ARBA00023306"/>
    </source>
</evidence>
<keyword evidence="10" id="KW-1185">Reference proteome</keyword>
<dbReference type="InterPro" id="IPR019440">
    <property type="entry name" value="MAU2"/>
</dbReference>
<evidence type="ECO:0000313" key="10">
    <source>
        <dbReference type="Proteomes" id="UP000027222"/>
    </source>
</evidence>
<dbReference type="HOGENOM" id="CLU_010367_0_0_1"/>
<comment type="similarity">
    <text evidence="2">Belongs to the SCC4/mau-2 family.</text>
</comment>
<dbReference type="OrthoDB" id="5565328at2759"/>
<keyword evidence="6" id="KW-0539">Nucleus</keyword>
<dbReference type="GO" id="GO:0005634">
    <property type="term" value="C:nucleus"/>
    <property type="evidence" value="ECO:0007669"/>
    <property type="project" value="UniProtKB-SubCell"/>
</dbReference>
<keyword evidence="3" id="KW-0132">Cell division</keyword>
<keyword evidence="4" id="KW-0498">Mitosis</keyword>
<evidence type="ECO:0000256" key="6">
    <source>
        <dbReference type="ARBA" id="ARBA00023242"/>
    </source>
</evidence>
<evidence type="ECO:0000256" key="1">
    <source>
        <dbReference type="ARBA" id="ARBA00004123"/>
    </source>
</evidence>
<evidence type="ECO:0000256" key="5">
    <source>
        <dbReference type="ARBA" id="ARBA00022829"/>
    </source>
</evidence>
<dbReference type="GO" id="GO:0007064">
    <property type="term" value="P:mitotic sister chromatid cohesion"/>
    <property type="evidence" value="ECO:0007669"/>
    <property type="project" value="InterPro"/>
</dbReference>
<evidence type="ECO:0000256" key="2">
    <source>
        <dbReference type="ARBA" id="ARBA00008585"/>
    </source>
</evidence>
<comment type="subcellular location">
    <subcellularLocation>
        <location evidence="1">Nucleus</location>
    </subcellularLocation>
</comment>
<keyword evidence="8" id="KW-1133">Transmembrane helix</keyword>
<dbReference type="Pfam" id="PF10345">
    <property type="entry name" value="Cohesin_load"/>
    <property type="match status" value="1"/>
</dbReference>
<dbReference type="GO" id="GO:0051301">
    <property type="term" value="P:cell division"/>
    <property type="evidence" value="ECO:0007669"/>
    <property type="project" value="UniProtKB-KW"/>
</dbReference>
<dbReference type="AlphaFoldDB" id="A0A067TUT3"/>
<dbReference type="Proteomes" id="UP000027222">
    <property type="component" value="Unassembled WGS sequence"/>
</dbReference>
<feature type="transmembrane region" description="Helical" evidence="8">
    <location>
        <begin position="270"/>
        <end position="288"/>
    </location>
</feature>
<protein>
    <submittedName>
        <fullName evidence="9">Uncharacterized protein</fullName>
    </submittedName>
</protein>
<gene>
    <name evidence="9" type="ORF">GALMADRAFT_235330</name>
</gene>
<evidence type="ECO:0000256" key="4">
    <source>
        <dbReference type="ARBA" id="ARBA00022776"/>
    </source>
</evidence>
<evidence type="ECO:0000256" key="3">
    <source>
        <dbReference type="ARBA" id="ARBA00022618"/>
    </source>
</evidence>
<dbReference type="EMBL" id="KL142367">
    <property type="protein sequence ID" value="KDR86097.1"/>
    <property type="molecule type" value="Genomic_DNA"/>
</dbReference>
<sequence length="697" mass="76342">MSALDRDNRPFKRQKLEPTVLKPLPTDILLLSLPQLLAHPPTHRNHARANFLSSFALRKYLSLPNLEPNLECQAWTELAETGLKIGLDTVGVEDEVEKAITKALIIAHKHPSLRYYKPQITRLSARLAIHQGNQKLAQNTLKKVLTNFIVPSDPLHVQYAAHLAYISSHSNASDGDELSPYSPSTSSLKSLGAIRDLHDLAKLNNHREVVLFAMVLELRDLAHNGIWNRVGESLNNAEKDLNLLFEPVEESKGPLNASPAVPGKTKIEKVLIIHVLVIGILFYTYIGSSKDTQCRIKKLHEMLDGGALQAFGVSGIVDIDLPDLPPLRVQVTHPRVIFALGFLVSSVSKRDPVGRKPKRKVFASEGVLVVDKELKTDAPLPIWSSVADANEFYRRMSKMKADMICEIIGVCISRSEFDEAEHNLSQLIADTRTHGLFSIYSARITLHQAHLAHGLGRTEKALKCYQVAAYLSRKRPSNEPASDEDDSCEDYWVNVSARAGELWLLIGAASEVIDAAQREYEMEALRKAGAGVVKECEGLGGTLKAIGAVLAASLSKEFLVTKTHLRTALNLSTAAQDNHLRALVLSLVAAQYVHTSTEHAESMLGTAEQLAAGLGAQPKAVKTADVKKCPTPKSAAGATAGGDGIGNAHLRLWIGERSLELKKRAADEKGALKQAVVNEKFKDAVARVQKRKFNDVD</sequence>
<evidence type="ECO:0000256" key="8">
    <source>
        <dbReference type="SAM" id="Phobius"/>
    </source>
</evidence>
<name>A0A067TUT3_GALM3</name>
<organism evidence="9 10">
    <name type="scientific">Galerina marginata (strain CBS 339.88)</name>
    <dbReference type="NCBI Taxonomy" id="685588"/>
    <lineage>
        <taxon>Eukaryota</taxon>
        <taxon>Fungi</taxon>
        <taxon>Dikarya</taxon>
        <taxon>Basidiomycota</taxon>
        <taxon>Agaricomycotina</taxon>
        <taxon>Agaricomycetes</taxon>
        <taxon>Agaricomycetidae</taxon>
        <taxon>Agaricales</taxon>
        <taxon>Agaricineae</taxon>
        <taxon>Strophariaceae</taxon>
        <taxon>Galerina</taxon>
    </lineage>
</organism>
<dbReference type="PANTHER" id="PTHR21394">
    <property type="entry name" value="MAU2 CHROMATID COHESION FACTOR HOMOLOG"/>
    <property type="match status" value="1"/>
</dbReference>
<keyword evidence="7" id="KW-0131">Cell cycle</keyword>